<evidence type="ECO:0000256" key="3">
    <source>
        <dbReference type="ARBA" id="ARBA00022448"/>
    </source>
</evidence>
<evidence type="ECO:0000256" key="6">
    <source>
        <dbReference type="ARBA" id="ARBA00022729"/>
    </source>
</evidence>
<dbReference type="PRINTS" id="PR00184">
    <property type="entry name" value="NEISSPPORIN"/>
</dbReference>
<gene>
    <name evidence="13" type="ORF">EJO66_19150</name>
</gene>
<feature type="domain" description="Porin" evidence="12">
    <location>
        <begin position="7"/>
        <end position="362"/>
    </location>
</feature>
<feature type="signal peptide" evidence="11">
    <location>
        <begin position="1"/>
        <end position="19"/>
    </location>
</feature>
<dbReference type="RefSeq" id="WP_125965790.1">
    <property type="nucleotide sequence ID" value="NZ_RXFQ01000010.1"/>
</dbReference>
<keyword evidence="5" id="KW-0812">Transmembrane</keyword>
<dbReference type="SUPFAM" id="SSF56935">
    <property type="entry name" value="Porins"/>
    <property type="match status" value="1"/>
</dbReference>
<keyword evidence="14" id="KW-1185">Reference proteome</keyword>
<evidence type="ECO:0000313" key="13">
    <source>
        <dbReference type="EMBL" id="RSZ34080.1"/>
    </source>
</evidence>
<keyword evidence="8" id="KW-0626">Porin</keyword>
<comment type="caution">
    <text evidence="13">The sequence shown here is derived from an EMBL/GenBank/DDBJ whole genome shotgun (WGS) entry which is preliminary data.</text>
</comment>
<dbReference type="CDD" id="cd00342">
    <property type="entry name" value="gram_neg_porins"/>
    <property type="match status" value="1"/>
</dbReference>
<evidence type="ECO:0000256" key="4">
    <source>
        <dbReference type="ARBA" id="ARBA00022452"/>
    </source>
</evidence>
<evidence type="ECO:0000256" key="1">
    <source>
        <dbReference type="ARBA" id="ARBA00004571"/>
    </source>
</evidence>
<keyword evidence="7" id="KW-0406">Ion transport</keyword>
<dbReference type="InterPro" id="IPR002299">
    <property type="entry name" value="Porin_Neis"/>
</dbReference>
<evidence type="ECO:0000259" key="12">
    <source>
        <dbReference type="Pfam" id="PF13609"/>
    </source>
</evidence>
<dbReference type="InterPro" id="IPR023614">
    <property type="entry name" value="Porin_dom_sf"/>
</dbReference>
<organism evidence="13 14">
    <name type="scientific">Variovorax beijingensis</name>
    <dbReference type="NCBI Taxonomy" id="2496117"/>
    <lineage>
        <taxon>Bacteria</taxon>
        <taxon>Pseudomonadati</taxon>
        <taxon>Pseudomonadota</taxon>
        <taxon>Betaproteobacteria</taxon>
        <taxon>Burkholderiales</taxon>
        <taxon>Comamonadaceae</taxon>
        <taxon>Variovorax</taxon>
    </lineage>
</organism>
<dbReference type="EMBL" id="RXFQ01000010">
    <property type="protein sequence ID" value="RSZ34080.1"/>
    <property type="molecule type" value="Genomic_DNA"/>
</dbReference>
<dbReference type="PANTHER" id="PTHR34501">
    <property type="entry name" value="PROTEIN YDDL-RELATED"/>
    <property type="match status" value="1"/>
</dbReference>
<dbReference type="InterPro" id="IPR033900">
    <property type="entry name" value="Gram_neg_porin_domain"/>
</dbReference>
<evidence type="ECO:0000256" key="11">
    <source>
        <dbReference type="SAM" id="SignalP"/>
    </source>
</evidence>
<evidence type="ECO:0000256" key="5">
    <source>
        <dbReference type="ARBA" id="ARBA00022692"/>
    </source>
</evidence>
<dbReference type="Pfam" id="PF13609">
    <property type="entry name" value="Porin_4"/>
    <property type="match status" value="1"/>
</dbReference>
<keyword evidence="9" id="KW-0472">Membrane</keyword>
<evidence type="ECO:0000256" key="2">
    <source>
        <dbReference type="ARBA" id="ARBA00011233"/>
    </source>
</evidence>
<evidence type="ECO:0000256" key="9">
    <source>
        <dbReference type="ARBA" id="ARBA00023136"/>
    </source>
</evidence>
<comment type="subunit">
    <text evidence="2">Homotrimer.</text>
</comment>
<evidence type="ECO:0000313" key="14">
    <source>
        <dbReference type="Proteomes" id="UP000271137"/>
    </source>
</evidence>
<reference evidence="13 14" key="1">
    <citation type="submission" date="2018-12" db="EMBL/GenBank/DDBJ databases">
        <title>The genome sequences of strain 502.</title>
        <authorList>
            <person name="Gao J."/>
            <person name="Sun J."/>
        </authorList>
    </citation>
    <scope>NUCLEOTIDE SEQUENCE [LARGE SCALE GENOMIC DNA]</scope>
    <source>
        <strain evidence="13 14">502</strain>
    </source>
</reference>
<feature type="chain" id="PRO_5045502723" evidence="11">
    <location>
        <begin position="20"/>
        <end position="395"/>
    </location>
</feature>
<proteinExistence type="predicted"/>
<dbReference type="Proteomes" id="UP000271137">
    <property type="component" value="Unassembled WGS sequence"/>
</dbReference>
<keyword evidence="10" id="KW-0998">Cell outer membrane</keyword>
<protein>
    <submittedName>
        <fullName evidence="13">Porin</fullName>
    </submittedName>
</protein>
<dbReference type="InterPro" id="IPR050298">
    <property type="entry name" value="Gram-neg_bact_OMP"/>
</dbReference>
<keyword evidence="3" id="KW-0813">Transport</keyword>
<accession>A0ABY0A4L3</accession>
<comment type="subcellular location">
    <subcellularLocation>
        <location evidence="1">Cell outer membrane</location>
        <topology evidence="1">Multi-pass membrane protein</topology>
    </subcellularLocation>
</comment>
<evidence type="ECO:0000256" key="8">
    <source>
        <dbReference type="ARBA" id="ARBA00023114"/>
    </source>
</evidence>
<evidence type="ECO:0000256" key="10">
    <source>
        <dbReference type="ARBA" id="ARBA00023237"/>
    </source>
</evidence>
<dbReference type="PANTHER" id="PTHR34501:SF9">
    <property type="entry name" value="MAJOR OUTER MEMBRANE PROTEIN P.IA"/>
    <property type="match status" value="1"/>
</dbReference>
<evidence type="ECO:0000256" key="7">
    <source>
        <dbReference type="ARBA" id="ARBA00023065"/>
    </source>
</evidence>
<keyword evidence="4" id="KW-1134">Transmembrane beta strand</keyword>
<dbReference type="Gene3D" id="2.40.160.10">
    <property type="entry name" value="Porin"/>
    <property type="match status" value="1"/>
</dbReference>
<keyword evidence="6 11" id="KW-0732">Signal</keyword>
<sequence length="395" mass="41882">MKKSLVALAALAVAGVASAQSSVTLFGVVDASISSYSSTSRDLNGATFLNPFYLNQGSVKVSRRELANSGYNSSRLGFRGTEDLGGGLAASFWLEAPIKNDDGSEGVATFNRRSTVSLSGGFGEVRLGRDYTPTFWNNTVFDPFGTNGVGTNLIQTAVADFGHPTRASNTIGYFLPPNLGGFYGQLQYGFHEKTKYDPGLATPNVANNSRTGRNIAGRFGYANGPLDVAIAYGSSTIGDQFYAGTTTKLNTLNLGASYDFGPVKLFGEVSRTKNKVDYEVTPFVAAADVDLTGYLLGVTVPVGAGLIRASYSRVKYDFNEVQLPFEPSVADPKASKLALGYVHNLSKRTALYATIARVSNKNGAALTVGGPAFINNAVFTPKNSTGYDFGIRHAF</sequence>
<name>A0ABY0A4L3_9BURK</name>